<dbReference type="SUPFAM" id="SSF56112">
    <property type="entry name" value="Protein kinase-like (PK-like)"/>
    <property type="match status" value="1"/>
</dbReference>
<feature type="domain" description="Aminoglycoside phosphotransferase" evidence="1">
    <location>
        <begin position="108"/>
        <end position="255"/>
    </location>
</feature>
<sequence>MTAPLPAWLEAFRHRLGAEVVETHISWLLLAGDTAWKLKKPLTLPFLDYGTPALRRHFCTEELRLNRRFAPGLYLGLDAVDGTEEWAVRMRRFPESQRLDHVCTRGELSLEQLSQLARLVVAFHDAAAVAGPDTRFGEPAQVLAPALDNFAPLRARLPGQAPRLDALEAWTRAEFARIEPTLAARKAGGRIRECHGDLHLGNLVLLDGQVCPFDCIEFSDDLRWIDVASELAFTYMDLLDHRRPDLAAWLLDAWLHESGDFSAVPVLRFYSVYKALVRAKVAALGGAGLQASGYLALAESIATPPPPRLTITFGLSGSGKSTQSGALLRSSPGATTLRLRSDVERKRLHGLAPLERSHSTPAGGIYTAEATRRTYALLHATAAMVLDAGWSVVVDAAFLKRHERDSFRALAAERGADFAILACSAPLDEMRHRLETRQHDASEATVEVLERQLDWVEPLATDEAPLCIPMLDPEQGRRGPRA</sequence>
<dbReference type="PANTHER" id="PTHR43883:SF1">
    <property type="entry name" value="GLUCONOKINASE"/>
    <property type="match status" value="1"/>
</dbReference>
<accession>A0A4Y4CV18</accession>
<dbReference type="Gene3D" id="3.90.1200.10">
    <property type="match status" value="1"/>
</dbReference>
<dbReference type="EMBL" id="BJNV01000037">
    <property type="protein sequence ID" value="GEC96176.1"/>
    <property type="molecule type" value="Genomic_DNA"/>
</dbReference>
<evidence type="ECO:0000259" key="1">
    <source>
        <dbReference type="Pfam" id="PF01636"/>
    </source>
</evidence>
<keyword evidence="3" id="KW-1185">Reference proteome</keyword>
<dbReference type="OrthoDB" id="9810277at2"/>
<dbReference type="Gene3D" id="3.40.50.300">
    <property type="entry name" value="P-loop containing nucleotide triphosphate hydrolases"/>
    <property type="match status" value="1"/>
</dbReference>
<dbReference type="AlphaFoldDB" id="A0A4Y4CV18"/>
<dbReference type="InterPro" id="IPR052732">
    <property type="entry name" value="Cell-binding_unc_protein"/>
</dbReference>
<proteinExistence type="predicted"/>
<name>A0A4Y4CV18_ZOORA</name>
<dbReference type="SUPFAM" id="SSF52540">
    <property type="entry name" value="P-loop containing nucleoside triphosphate hydrolases"/>
    <property type="match status" value="1"/>
</dbReference>
<gene>
    <name evidence="2" type="ORF">ZRA01_22490</name>
</gene>
<evidence type="ECO:0000313" key="2">
    <source>
        <dbReference type="EMBL" id="GEC96176.1"/>
    </source>
</evidence>
<dbReference type="InterPro" id="IPR027417">
    <property type="entry name" value="P-loop_NTPase"/>
</dbReference>
<dbReference type="RefSeq" id="WP_141352235.1">
    <property type="nucleotide sequence ID" value="NZ_BJNV01000037.1"/>
</dbReference>
<dbReference type="Pfam" id="PF13671">
    <property type="entry name" value="AAA_33"/>
    <property type="match status" value="1"/>
</dbReference>
<dbReference type="Proteomes" id="UP000318422">
    <property type="component" value="Unassembled WGS sequence"/>
</dbReference>
<protein>
    <recommendedName>
        <fullName evidence="1">Aminoglycoside phosphotransferase domain-containing protein</fullName>
    </recommendedName>
</protein>
<dbReference type="InterPro" id="IPR002575">
    <property type="entry name" value="Aminoglycoside_PTrfase"/>
</dbReference>
<evidence type="ECO:0000313" key="3">
    <source>
        <dbReference type="Proteomes" id="UP000318422"/>
    </source>
</evidence>
<organism evidence="2 3">
    <name type="scientific">Zoogloea ramigera</name>
    <dbReference type="NCBI Taxonomy" id="350"/>
    <lineage>
        <taxon>Bacteria</taxon>
        <taxon>Pseudomonadati</taxon>
        <taxon>Pseudomonadota</taxon>
        <taxon>Betaproteobacteria</taxon>
        <taxon>Rhodocyclales</taxon>
        <taxon>Zoogloeaceae</taxon>
        <taxon>Zoogloea</taxon>
    </lineage>
</organism>
<comment type="caution">
    <text evidence="2">The sequence shown here is derived from an EMBL/GenBank/DDBJ whole genome shotgun (WGS) entry which is preliminary data.</text>
</comment>
<dbReference type="PANTHER" id="PTHR43883">
    <property type="entry name" value="SLR0207 PROTEIN"/>
    <property type="match status" value="1"/>
</dbReference>
<dbReference type="Pfam" id="PF01636">
    <property type="entry name" value="APH"/>
    <property type="match status" value="1"/>
</dbReference>
<reference evidence="2 3" key="1">
    <citation type="submission" date="2019-06" db="EMBL/GenBank/DDBJ databases">
        <title>Whole genome shotgun sequence of Zoogloea ramigera NBRC 15342.</title>
        <authorList>
            <person name="Hosoyama A."/>
            <person name="Uohara A."/>
            <person name="Ohji S."/>
            <person name="Ichikawa N."/>
        </authorList>
    </citation>
    <scope>NUCLEOTIDE SEQUENCE [LARGE SCALE GENOMIC DNA]</scope>
    <source>
        <strain evidence="2 3">NBRC 15342</strain>
    </source>
</reference>
<dbReference type="InterPro" id="IPR011009">
    <property type="entry name" value="Kinase-like_dom_sf"/>
</dbReference>